<dbReference type="EMBL" id="CAJNOJ010000118">
    <property type="protein sequence ID" value="CAF1148690.1"/>
    <property type="molecule type" value="Genomic_DNA"/>
</dbReference>
<sequence length="315" mass="37504">MSIDYNNNSDFKERIKHYTESANDVAGNIWQKEQDFLVLMEAFGSILSTIQKSCSAGYAETNIKLFQDVFQRAARSIIDDYKQLAKVLFLSDLYFIAGDEINAQLLIQQREPTYKFLNDRIFEELGYKIVNERNESNEKGQNLPCYPKERDHQKAVQTLYDIYDKVAQNFDMSISNLYDYMKKKRNRNQEVHIAQRLVDSYRNKYKSQDYQLLHFSTTLLPVFTSEDIKNTEKIFNRYIQYSKLSPKEKMRPTEHLWIQRQNKSEECNPSKVNTREVGVFIQRLQENKSLCKIRLYDKKRTIIECNLKQIHRFDV</sequence>
<gene>
    <name evidence="1" type="ORF">EDS130_LOCUS22487</name>
</gene>
<dbReference type="AlphaFoldDB" id="A0A814SIR3"/>
<evidence type="ECO:0000313" key="2">
    <source>
        <dbReference type="Proteomes" id="UP000663852"/>
    </source>
</evidence>
<reference evidence="1" key="1">
    <citation type="submission" date="2021-02" db="EMBL/GenBank/DDBJ databases">
        <authorList>
            <person name="Nowell W R."/>
        </authorList>
    </citation>
    <scope>NUCLEOTIDE SEQUENCE</scope>
</reference>
<evidence type="ECO:0000313" key="1">
    <source>
        <dbReference type="EMBL" id="CAF1148690.1"/>
    </source>
</evidence>
<proteinExistence type="predicted"/>
<organism evidence="1 2">
    <name type="scientific">Adineta ricciae</name>
    <name type="common">Rotifer</name>
    <dbReference type="NCBI Taxonomy" id="249248"/>
    <lineage>
        <taxon>Eukaryota</taxon>
        <taxon>Metazoa</taxon>
        <taxon>Spiralia</taxon>
        <taxon>Gnathifera</taxon>
        <taxon>Rotifera</taxon>
        <taxon>Eurotatoria</taxon>
        <taxon>Bdelloidea</taxon>
        <taxon>Adinetida</taxon>
        <taxon>Adinetidae</taxon>
        <taxon>Adineta</taxon>
    </lineage>
</organism>
<comment type="caution">
    <text evidence="1">The sequence shown here is derived from an EMBL/GenBank/DDBJ whole genome shotgun (WGS) entry which is preliminary data.</text>
</comment>
<dbReference type="Proteomes" id="UP000663852">
    <property type="component" value="Unassembled WGS sequence"/>
</dbReference>
<name>A0A814SIR3_ADIRI</name>
<accession>A0A814SIR3</accession>
<protein>
    <submittedName>
        <fullName evidence="1">Uncharacterized protein</fullName>
    </submittedName>
</protein>